<dbReference type="PROSITE" id="PS50009">
    <property type="entry name" value="RASGEF_CAT"/>
    <property type="match status" value="1"/>
</dbReference>
<dbReference type="OrthoDB" id="10254377at2759"/>
<sequence>MIPTLQYEGQEVTESAGKSFDAVIFDPSKVSPEDFASITPSELTSCSWSTKDKLVKAPHVVHFTRRFNQVNFWVQMTILNTQTLQKRAEILSLFIKIAKQLYYLNNLHSVMAIISALQSAPIFRLSHTWSLISRKDRQTYEKMADLFSEDDNRSNLRSYMDSVKLPCIPYLGLYLTDIVYIDIAHPYSGGMESNARKIKMNNILRVISEFQQSHYEFPVMEHIQSYLHSVRYIEELQKFLEDDNYRLSLQIEPSESSQKQSKDDALLSQTLSHDCKVTDSTPGSTPNAKFIPKHRKTRSLGANMSSKHGDFDRTQSLPVGASTPQRHLIGQFTLLYSQLIDDSVLEVASLHSSICSVTRGSDSLSPEKMWDVETDSFSENSDLDLFAGVLKRKTVLKKGRKPRVSQWKKYWVQIWGTNLLYYSAKTSKATQRSEVSGAKAMQIYEHISCISIEYSNWCY</sequence>
<feature type="region of interest" description="Disordered" evidence="3">
    <location>
        <begin position="275"/>
        <end position="298"/>
    </location>
</feature>
<dbReference type="InterPro" id="IPR011993">
    <property type="entry name" value="PH-like_dom_sf"/>
</dbReference>
<dbReference type="Pfam" id="PF00617">
    <property type="entry name" value="RasGEF"/>
    <property type="match status" value="1"/>
</dbReference>
<dbReference type="SUPFAM" id="SSF50729">
    <property type="entry name" value="PH domain-like"/>
    <property type="match status" value="1"/>
</dbReference>
<name>A0A7J7KJF5_BUGNE</name>
<dbReference type="Proteomes" id="UP000593567">
    <property type="component" value="Unassembled WGS sequence"/>
</dbReference>
<dbReference type="Gene3D" id="1.10.840.10">
    <property type="entry name" value="Ras guanine-nucleotide exchange factors catalytic domain"/>
    <property type="match status" value="1"/>
</dbReference>
<gene>
    <name evidence="5" type="ORF">EB796_003308</name>
</gene>
<evidence type="ECO:0000256" key="1">
    <source>
        <dbReference type="ARBA" id="ARBA00022658"/>
    </source>
</evidence>
<evidence type="ECO:0000256" key="3">
    <source>
        <dbReference type="SAM" id="MobiDB-lite"/>
    </source>
</evidence>
<dbReference type="PANTHER" id="PTHR23113:SF368">
    <property type="entry name" value="CELL DIVISION CONTROL PROTEIN 25"/>
    <property type="match status" value="1"/>
</dbReference>
<proteinExistence type="predicted"/>
<dbReference type="AlphaFoldDB" id="A0A7J7KJF5"/>
<dbReference type="PANTHER" id="PTHR23113">
    <property type="entry name" value="GUANINE NUCLEOTIDE EXCHANGE FACTOR"/>
    <property type="match status" value="1"/>
</dbReference>
<dbReference type="GO" id="GO:0007265">
    <property type="term" value="P:Ras protein signal transduction"/>
    <property type="evidence" value="ECO:0007669"/>
    <property type="project" value="TreeGrafter"/>
</dbReference>
<comment type="caution">
    <text evidence="5">The sequence shown here is derived from an EMBL/GenBank/DDBJ whole genome shotgun (WGS) entry which is preliminary data.</text>
</comment>
<organism evidence="5 6">
    <name type="scientific">Bugula neritina</name>
    <name type="common">Brown bryozoan</name>
    <name type="synonym">Sertularia neritina</name>
    <dbReference type="NCBI Taxonomy" id="10212"/>
    <lineage>
        <taxon>Eukaryota</taxon>
        <taxon>Metazoa</taxon>
        <taxon>Spiralia</taxon>
        <taxon>Lophotrochozoa</taxon>
        <taxon>Bryozoa</taxon>
        <taxon>Gymnolaemata</taxon>
        <taxon>Cheilostomatida</taxon>
        <taxon>Flustrina</taxon>
        <taxon>Buguloidea</taxon>
        <taxon>Bugulidae</taxon>
        <taxon>Bugula</taxon>
    </lineage>
</organism>
<evidence type="ECO:0000256" key="2">
    <source>
        <dbReference type="PROSITE-ProRule" id="PRU00168"/>
    </source>
</evidence>
<dbReference type="InterPro" id="IPR036964">
    <property type="entry name" value="RASGEF_cat_dom_sf"/>
</dbReference>
<dbReference type="SMART" id="SM00147">
    <property type="entry name" value="RasGEF"/>
    <property type="match status" value="1"/>
</dbReference>
<evidence type="ECO:0000313" key="5">
    <source>
        <dbReference type="EMBL" id="KAF6038405.1"/>
    </source>
</evidence>
<dbReference type="EMBL" id="VXIV02000418">
    <property type="protein sequence ID" value="KAF6038405.1"/>
    <property type="molecule type" value="Genomic_DNA"/>
</dbReference>
<dbReference type="InterPro" id="IPR008937">
    <property type="entry name" value="Ras-like_GEF"/>
</dbReference>
<feature type="compositionally biased region" description="Polar residues" evidence="3">
    <location>
        <begin position="275"/>
        <end position="287"/>
    </location>
</feature>
<accession>A0A7J7KJF5</accession>
<dbReference type="InterPro" id="IPR001895">
    <property type="entry name" value="RASGEF_cat_dom"/>
</dbReference>
<dbReference type="InterPro" id="IPR023578">
    <property type="entry name" value="Ras_GEF_dom_sf"/>
</dbReference>
<protein>
    <submittedName>
        <fullName evidence="5">RALGPS2</fullName>
    </submittedName>
</protein>
<dbReference type="SUPFAM" id="SSF48366">
    <property type="entry name" value="Ras GEF"/>
    <property type="match status" value="1"/>
</dbReference>
<feature type="domain" description="Ras-GEF" evidence="4">
    <location>
        <begin position="19"/>
        <end position="254"/>
    </location>
</feature>
<dbReference type="GO" id="GO:0005085">
    <property type="term" value="F:guanyl-nucleotide exchange factor activity"/>
    <property type="evidence" value="ECO:0007669"/>
    <property type="project" value="UniProtKB-KW"/>
</dbReference>
<dbReference type="CDD" id="cd00155">
    <property type="entry name" value="RasGEF"/>
    <property type="match status" value="1"/>
</dbReference>
<evidence type="ECO:0000313" key="6">
    <source>
        <dbReference type="Proteomes" id="UP000593567"/>
    </source>
</evidence>
<keyword evidence="1 2" id="KW-0344">Guanine-nucleotide releasing factor</keyword>
<evidence type="ECO:0000259" key="4">
    <source>
        <dbReference type="PROSITE" id="PS50009"/>
    </source>
</evidence>
<reference evidence="5" key="1">
    <citation type="submission" date="2020-06" db="EMBL/GenBank/DDBJ databases">
        <title>Draft genome of Bugula neritina, a colonial animal packing powerful symbionts and potential medicines.</title>
        <authorList>
            <person name="Rayko M."/>
        </authorList>
    </citation>
    <scope>NUCLEOTIDE SEQUENCE [LARGE SCALE GENOMIC DNA]</scope>
    <source>
        <strain evidence="5">Kwan_BN1</strain>
    </source>
</reference>
<dbReference type="GO" id="GO:0005886">
    <property type="term" value="C:plasma membrane"/>
    <property type="evidence" value="ECO:0007669"/>
    <property type="project" value="TreeGrafter"/>
</dbReference>
<keyword evidence="6" id="KW-1185">Reference proteome</keyword>
<dbReference type="Gene3D" id="2.30.29.30">
    <property type="entry name" value="Pleckstrin-homology domain (PH domain)/Phosphotyrosine-binding domain (PTB)"/>
    <property type="match status" value="1"/>
</dbReference>